<feature type="region of interest" description="Disordered" evidence="1">
    <location>
        <begin position="1"/>
        <end position="45"/>
    </location>
</feature>
<keyword evidence="2" id="KW-1133">Transmembrane helix</keyword>
<evidence type="ECO:0000256" key="1">
    <source>
        <dbReference type="SAM" id="MobiDB-lite"/>
    </source>
</evidence>
<gene>
    <name evidence="3" type="ORF">GSU10_14525</name>
</gene>
<evidence type="ECO:0000313" key="4">
    <source>
        <dbReference type="Proteomes" id="UP000465031"/>
    </source>
</evidence>
<dbReference type="KEGG" id="rte:GSU10_14525"/>
<feature type="compositionally biased region" description="Basic and acidic residues" evidence="1">
    <location>
        <begin position="18"/>
        <end position="43"/>
    </location>
</feature>
<protein>
    <submittedName>
        <fullName evidence="3">Peptidase</fullName>
    </submittedName>
</protein>
<evidence type="ECO:0000256" key="2">
    <source>
        <dbReference type="SAM" id="Phobius"/>
    </source>
</evidence>
<reference evidence="4" key="1">
    <citation type="submission" date="2019-12" db="EMBL/GenBank/DDBJ databases">
        <title>Complete and draft genome sequences of new strains and members of some known species of the genus Rathayibacter isolated from plants.</title>
        <authorList>
            <person name="Tarlachkov S.V."/>
            <person name="Starodumova I.P."/>
            <person name="Dorofeeva L.V."/>
            <person name="Prisyazhnaya N.V."/>
            <person name="Leyn S."/>
            <person name="Zlamal J."/>
            <person name="Elan M."/>
            <person name="Osterman A.L."/>
            <person name="Nadler S."/>
            <person name="Subbotin S.A."/>
            <person name="Evtushenko L.I."/>
        </authorList>
    </citation>
    <scope>NUCLEOTIDE SEQUENCE [LARGE SCALE GENOMIC DNA]</scope>
    <source>
        <strain evidence="4">VKM Ac-2761</strain>
    </source>
</reference>
<name>A0AAE6V8A0_9MICO</name>
<proteinExistence type="predicted"/>
<accession>A0AAE6V8A0</accession>
<dbReference type="RefSeq" id="WP_132505882.1">
    <property type="nucleotide sequence ID" value="NZ_CP047186.1"/>
</dbReference>
<keyword evidence="2" id="KW-0812">Transmembrane</keyword>
<dbReference type="Proteomes" id="UP000465031">
    <property type="component" value="Chromosome"/>
</dbReference>
<organism evidence="3 4">
    <name type="scientific">Rathayibacter tanaceti</name>
    <dbReference type="NCBI Taxonomy" id="1671680"/>
    <lineage>
        <taxon>Bacteria</taxon>
        <taxon>Bacillati</taxon>
        <taxon>Actinomycetota</taxon>
        <taxon>Actinomycetes</taxon>
        <taxon>Micrococcales</taxon>
        <taxon>Microbacteriaceae</taxon>
        <taxon>Rathayibacter</taxon>
    </lineage>
</organism>
<sequence>MSGAHCPPDGAPEQEPPAEEHGRRTRRTRGERPAPKHAPESGRRGVSRAGLAAILAGALVLGAAAAASAVFLDRAAAGARVASGTVIAEFDATGATTVPVAVTGLLPGGTARRLLDLTHAGTVPMSALQLTTTAGASASDGVQFALERCSQPWSADAATCGGTVSTVAADRPASARVDLPGSPALTVGATDHLRLTLRLPESAPSDAQGTSTTLTVTVLGVQGPGRHL</sequence>
<dbReference type="AlphaFoldDB" id="A0AAE6V8A0"/>
<dbReference type="EMBL" id="CP047186">
    <property type="protein sequence ID" value="QHC56721.1"/>
    <property type="molecule type" value="Genomic_DNA"/>
</dbReference>
<evidence type="ECO:0000313" key="3">
    <source>
        <dbReference type="EMBL" id="QHC56721.1"/>
    </source>
</evidence>
<keyword evidence="2" id="KW-0472">Membrane</keyword>
<feature type="transmembrane region" description="Helical" evidence="2">
    <location>
        <begin position="49"/>
        <end position="72"/>
    </location>
</feature>